<gene>
    <name evidence="15" type="ORF">K8352_17895</name>
</gene>
<evidence type="ECO:0000256" key="5">
    <source>
        <dbReference type="ARBA" id="ARBA00022729"/>
    </source>
</evidence>
<reference evidence="15" key="1">
    <citation type="submission" date="2023-02" db="EMBL/GenBank/DDBJ databases">
        <title>Genome of Flavobacteriaceae gen. nov. sp. strain F89.</title>
        <authorList>
            <person name="Wang Y."/>
        </authorList>
    </citation>
    <scope>NUCLEOTIDE SEQUENCE</scope>
    <source>
        <strain evidence="15">F89</strain>
    </source>
</reference>
<dbReference type="InterPro" id="IPR036942">
    <property type="entry name" value="Beta-barrel_TonB_sf"/>
</dbReference>
<evidence type="ECO:0000256" key="1">
    <source>
        <dbReference type="ARBA" id="ARBA00004571"/>
    </source>
</evidence>
<keyword evidence="4 10" id="KW-0812">Transmembrane</keyword>
<keyword evidence="8" id="KW-0675">Receptor</keyword>
<keyword evidence="16" id="KW-1185">Reference proteome</keyword>
<dbReference type="Pfam" id="PF00593">
    <property type="entry name" value="TonB_dep_Rec_b-barrel"/>
    <property type="match status" value="1"/>
</dbReference>
<evidence type="ECO:0000256" key="4">
    <source>
        <dbReference type="ARBA" id="ARBA00022692"/>
    </source>
</evidence>
<comment type="subcellular location">
    <subcellularLocation>
        <location evidence="1 10">Cell outer membrane</location>
        <topology evidence="1 10">Multi-pass membrane protein</topology>
    </subcellularLocation>
</comment>
<dbReference type="InterPro" id="IPR037066">
    <property type="entry name" value="Plug_dom_sf"/>
</dbReference>
<dbReference type="InterPro" id="IPR008969">
    <property type="entry name" value="CarboxyPept-like_regulatory"/>
</dbReference>
<dbReference type="Pfam" id="PF07715">
    <property type="entry name" value="Plug"/>
    <property type="match status" value="1"/>
</dbReference>
<dbReference type="NCBIfam" id="TIGR04056">
    <property type="entry name" value="OMP_RagA_SusC"/>
    <property type="match status" value="1"/>
</dbReference>
<dbReference type="RefSeq" id="WP_317903775.1">
    <property type="nucleotide sequence ID" value="NZ_JAIRBC010000039.1"/>
</dbReference>
<dbReference type="InterPro" id="IPR012910">
    <property type="entry name" value="Plug_dom"/>
</dbReference>
<dbReference type="GO" id="GO:0044718">
    <property type="term" value="P:siderophore transmembrane transport"/>
    <property type="evidence" value="ECO:0007669"/>
    <property type="project" value="TreeGrafter"/>
</dbReference>
<dbReference type="SUPFAM" id="SSF56935">
    <property type="entry name" value="Porins"/>
    <property type="match status" value="1"/>
</dbReference>
<dbReference type="Gene3D" id="2.170.130.10">
    <property type="entry name" value="TonB-dependent receptor, plug domain"/>
    <property type="match status" value="1"/>
</dbReference>
<keyword evidence="6 11" id="KW-0798">TonB box</keyword>
<keyword evidence="5 12" id="KW-0732">Signal</keyword>
<feature type="chain" id="PRO_5042254504" evidence="12">
    <location>
        <begin position="23"/>
        <end position="1062"/>
    </location>
</feature>
<proteinExistence type="inferred from homology"/>
<feature type="domain" description="TonB-dependent receptor-like beta-barrel" evidence="13">
    <location>
        <begin position="444"/>
        <end position="847"/>
    </location>
</feature>
<evidence type="ECO:0000313" key="15">
    <source>
        <dbReference type="EMBL" id="MCG2462639.1"/>
    </source>
</evidence>
<comment type="similarity">
    <text evidence="10 11">Belongs to the TonB-dependent receptor family.</text>
</comment>
<protein>
    <submittedName>
        <fullName evidence="15">SusC/RagA family TonB-linked outer membrane protein</fullName>
    </submittedName>
</protein>
<evidence type="ECO:0000256" key="3">
    <source>
        <dbReference type="ARBA" id="ARBA00022452"/>
    </source>
</evidence>
<comment type="caution">
    <text evidence="15">The sequence shown here is derived from an EMBL/GenBank/DDBJ whole genome shotgun (WGS) entry which is preliminary data.</text>
</comment>
<evidence type="ECO:0000256" key="9">
    <source>
        <dbReference type="ARBA" id="ARBA00023237"/>
    </source>
</evidence>
<dbReference type="Pfam" id="PF13715">
    <property type="entry name" value="CarbopepD_reg_2"/>
    <property type="match status" value="1"/>
</dbReference>
<dbReference type="InterPro" id="IPR023997">
    <property type="entry name" value="TonB-dep_OMP_SusC/RagA_CS"/>
</dbReference>
<evidence type="ECO:0000256" key="12">
    <source>
        <dbReference type="SAM" id="SignalP"/>
    </source>
</evidence>
<dbReference type="Proteomes" id="UP001200642">
    <property type="component" value="Unassembled WGS sequence"/>
</dbReference>
<dbReference type="InterPro" id="IPR000531">
    <property type="entry name" value="Beta-barrel_TonB"/>
</dbReference>
<dbReference type="Gene3D" id="2.40.170.20">
    <property type="entry name" value="TonB-dependent receptor, beta-barrel domain"/>
    <property type="match status" value="1"/>
</dbReference>
<dbReference type="SUPFAM" id="SSF49464">
    <property type="entry name" value="Carboxypeptidase regulatory domain-like"/>
    <property type="match status" value="1"/>
</dbReference>
<evidence type="ECO:0000256" key="2">
    <source>
        <dbReference type="ARBA" id="ARBA00022448"/>
    </source>
</evidence>
<dbReference type="GO" id="GO:0015344">
    <property type="term" value="F:siderophore uptake transmembrane transporter activity"/>
    <property type="evidence" value="ECO:0007669"/>
    <property type="project" value="TreeGrafter"/>
</dbReference>
<dbReference type="Gene3D" id="2.60.40.1120">
    <property type="entry name" value="Carboxypeptidase-like, regulatory domain"/>
    <property type="match status" value="1"/>
</dbReference>
<evidence type="ECO:0000256" key="11">
    <source>
        <dbReference type="RuleBase" id="RU003357"/>
    </source>
</evidence>
<keyword evidence="3 10" id="KW-1134">Transmembrane beta strand</keyword>
<accession>A0AAE3EYR6</accession>
<evidence type="ECO:0000259" key="13">
    <source>
        <dbReference type="Pfam" id="PF00593"/>
    </source>
</evidence>
<dbReference type="InterPro" id="IPR039426">
    <property type="entry name" value="TonB-dep_rcpt-like"/>
</dbReference>
<sequence>MKSKLTCLIAALSLLFMGFSYAQEKTITGNVTDQDGLPLPGVAVLVVGTTTGAQTDFDGNYTITANVGSVLRFSYLGQQTVDRTVGAPSTINVQMQEDAQALEEVVVTAFGGTKQKRATTYATVAVDAKELTTVSNASVFESLSGKIAGADITAPAQPGASAKVVIRGFTSITGSNAPLYIVDGTPINSSVSGTSGSAEFERSYDAGNGISDIDPNSIANMSVLKGAAATALYGSRAANGAILITTKKGRSSSKLMVDFSSAMDYLEVSRVPHLQNGWGEGWNGKSYSALPSGPGASNENGSWGAPFDGTVRPWGNIVDNAQQIKPYVALPDNIKEFYDVGNAYTNSIRVSGGNDTSDFSLTVSNLTLDGVIPTDADQLKRRAMSFNGGMHGDKLSVRVTANYIKRDQNAVNTGQGDDAGEGATFSQEIIQVPRDISLLDLKDYKNNPFNTPGDFYTPYAQNPYFVLNENGTEITEDRIFGNMNFNYNLNSYLSANWVIGGDIRNIRTESHGAIVDYPDGSAQDLAAATEVVGGVSEEKRTLKVYDTYFNINYNRDLTDDLSLNVIAGLNYNERQSNRLKVSVTDLDIPNYYELGNSANRPVVVQQDSKRRTYGIYGQAELGYLNKYFLNLTARNDWSSTLPVAENSYFYPSISGSAVLLDSFDAYFKLRAGWSRVGNDTDPYLTESTLIQGTAASYFGRITFPIGGVNAYELDSQLGNNALKPEITDEIEIGFDSNFFNNRVSLDFSVYKRETSDLIVNLPIDPSTGFTLFAGNFADVENKGIEAVLGLTPVKINDFKWDLTYTFTKNENRVTDLFGGVDKLTINDAYGINFYAVKDRPLGVFYGHVPLKTDDGQFIVNPDTGYYEQSPDEEEIGTSQRDFIMGLTNRFTYKNFGLSFNFDWKQGGEMYSYTGRLLNFTGNAISTTYNERNPFVIPNSVNQNDDGSISENSTPITFENVTNFYNRGNNAAYEYNDVIDKTFVRLRDISLTYTLNGDFCEKIGLRNASITAYSKNLFMWTPDANPYVDPEVSTFGDDLDSEFGEFAANPAQRSYGVKFNIGL</sequence>
<evidence type="ECO:0000259" key="14">
    <source>
        <dbReference type="Pfam" id="PF07715"/>
    </source>
</evidence>
<organism evidence="15 16">
    <name type="scientific">Cerina litoralis</name>
    <dbReference type="NCBI Taxonomy" id="2874477"/>
    <lineage>
        <taxon>Bacteria</taxon>
        <taxon>Pseudomonadati</taxon>
        <taxon>Bacteroidota</taxon>
        <taxon>Flavobacteriia</taxon>
        <taxon>Flavobacteriales</taxon>
        <taxon>Flavobacteriaceae</taxon>
        <taxon>Cerina</taxon>
    </lineage>
</organism>
<evidence type="ECO:0000256" key="7">
    <source>
        <dbReference type="ARBA" id="ARBA00023136"/>
    </source>
</evidence>
<dbReference type="AlphaFoldDB" id="A0AAE3EYR6"/>
<evidence type="ECO:0000256" key="10">
    <source>
        <dbReference type="PROSITE-ProRule" id="PRU01360"/>
    </source>
</evidence>
<dbReference type="PANTHER" id="PTHR30069">
    <property type="entry name" value="TONB-DEPENDENT OUTER MEMBRANE RECEPTOR"/>
    <property type="match status" value="1"/>
</dbReference>
<dbReference type="PROSITE" id="PS52016">
    <property type="entry name" value="TONB_DEPENDENT_REC_3"/>
    <property type="match status" value="1"/>
</dbReference>
<dbReference type="GO" id="GO:0009279">
    <property type="term" value="C:cell outer membrane"/>
    <property type="evidence" value="ECO:0007669"/>
    <property type="project" value="UniProtKB-SubCell"/>
</dbReference>
<evidence type="ECO:0000256" key="8">
    <source>
        <dbReference type="ARBA" id="ARBA00023170"/>
    </source>
</evidence>
<dbReference type="InterPro" id="IPR023996">
    <property type="entry name" value="TonB-dep_OMP_SusC/RagA"/>
</dbReference>
<keyword evidence="7 10" id="KW-0472">Membrane</keyword>
<dbReference type="NCBIfam" id="TIGR04057">
    <property type="entry name" value="SusC_RagA_signa"/>
    <property type="match status" value="1"/>
</dbReference>
<evidence type="ECO:0000256" key="6">
    <source>
        <dbReference type="ARBA" id="ARBA00023077"/>
    </source>
</evidence>
<dbReference type="EMBL" id="JAIRBC010000039">
    <property type="protein sequence ID" value="MCG2462639.1"/>
    <property type="molecule type" value="Genomic_DNA"/>
</dbReference>
<name>A0AAE3EYR6_9FLAO</name>
<feature type="domain" description="TonB-dependent receptor plug" evidence="14">
    <location>
        <begin position="116"/>
        <end position="241"/>
    </location>
</feature>
<dbReference type="PANTHER" id="PTHR30069:SF29">
    <property type="entry name" value="HEMOGLOBIN AND HEMOGLOBIN-HAPTOGLOBIN-BINDING PROTEIN 1-RELATED"/>
    <property type="match status" value="1"/>
</dbReference>
<keyword evidence="2 10" id="KW-0813">Transport</keyword>
<keyword evidence="9 10" id="KW-0998">Cell outer membrane</keyword>
<feature type="signal peptide" evidence="12">
    <location>
        <begin position="1"/>
        <end position="22"/>
    </location>
</feature>
<evidence type="ECO:0000313" key="16">
    <source>
        <dbReference type="Proteomes" id="UP001200642"/>
    </source>
</evidence>